<dbReference type="EMBL" id="VSRR010008112">
    <property type="protein sequence ID" value="MPC48114.1"/>
    <property type="molecule type" value="Genomic_DNA"/>
</dbReference>
<proteinExistence type="predicted"/>
<gene>
    <name evidence="1" type="ORF">E2C01_041880</name>
</gene>
<accession>A0A5B7FUX5</accession>
<dbReference type="AlphaFoldDB" id="A0A5B7FUX5"/>
<name>A0A5B7FUX5_PORTR</name>
<comment type="caution">
    <text evidence="1">The sequence shown here is derived from an EMBL/GenBank/DDBJ whole genome shotgun (WGS) entry which is preliminary data.</text>
</comment>
<sequence>MITGTQIKGDRLREQYRQEGKDTATNTHELIIPLLPAPSRPEGADDNTNHNRDCLCAAPALSQVNNCMNHSTPAGLWHSRRTPAGWGLEQHAQTQTAFAAEQPTPLVSHAAQEGSKRKGKHCVTRQYNETTLMK</sequence>
<reference evidence="1 2" key="1">
    <citation type="submission" date="2019-05" db="EMBL/GenBank/DDBJ databases">
        <title>Another draft genome of Portunus trituberculatus and its Hox gene families provides insights of decapod evolution.</title>
        <authorList>
            <person name="Jeong J.-H."/>
            <person name="Song I."/>
            <person name="Kim S."/>
            <person name="Choi T."/>
            <person name="Kim D."/>
            <person name="Ryu S."/>
            <person name="Kim W."/>
        </authorList>
    </citation>
    <scope>NUCLEOTIDE SEQUENCE [LARGE SCALE GENOMIC DNA]</scope>
    <source>
        <tissue evidence="1">Muscle</tissue>
    </source>
</reference>
<evidence type="ECO:0000313" key="1">
    <source>
        <dbReference type="EMBL" id="MPC48114.1"/>
    </source>
</evidence>
<protein>
    <submittedName>
        <fullName evidence="1">Uncharacterized protein</fullName>
    </submittedName>
</protein>
<evidence type="ECO:0000313" key="2">
    <source>
        <dbReference type="Proteomes" id="UP000324222"/>
    </source>
</evidence>
<keyword evidence="2" id="KW-1185">Reference proteome</keyword>
<dbReference type="Proteomes" id="UP000324222">
    <property type="component" value="Unassembled WGS sequence"/>
</dbReference>
<organism evidence="1 2">
    <name type="scientific">Portunus trituberculatus</name>
    <name type="common">Swimming crab</name>
    <name type="synonym">Neptunus trituberculatus</name>
    <dbReference type="NCBI Taxonomy" id="210409"/>
    <lineage>
        <taxon>Eukaryota</taxon>
        <taxon>Metazoa</taxon>
        <taxon>Ecdysozoa</taxon>
        <taxon>Arthropoda</taxon>
        <taxon>Crustacea</taxon>
        <taxon>Multicrustacea</taxon>
        <taxon>Malacostraca</taxon>
        <taxon>Eumalacostraca</taxon>
        <taxon>Eucarida</taxon>
        <taxon>Decapoda</taxon>
        <taxon>Pleocyemata</taxon>
        <taxon>Brachyura</taxon>
        <taxon>Eubrachyura</taxon>
        <taxon>Portunoidea</taxon>
        <taxon>Portunidae</taxon>
        <taxon>Portuninae</taxon>
        <taxon>Portunus</taxon>
    </lineage>
</organism>